<feature type="transmembrane region" description="Helical" evidence="6">
    <location>
        <begin position="36"/>
        <end position="56"/>
    </location>
</feature>
<comment type="subcellular location">
    <subcellularLocation>
        <location evidence="1">Membrane</location>
        <topology evidence="1">Multi-pass membrane protein</topology>
    </subcellularLocation>
</comment>
<reference evidence="7" key="2">
    <citation type="journal article" date="2023" name="IMA Fungus">
        <title>Comparative genomic study of the Penicillium genus elucidates a diverse pangenome and 15 lateral gene transfer events.</title>
        <authorList>
            <person name="Petersen C."/>
            <person name="Sorensen T."/>
            <person name="Nielsen M.R."/>
            <person name="Sondergaard T.E."/>
            <person name="Sorensen J.L."/>
            <person name="Fitzpatrick D.A."/>
            <person name="Frisvad J.C."/>
            <person name="Nielsen K.L."/>
        </authorList>
    </citation>
    <scope>NUCLEOTIDE SEQUENCE</scope>
    <source>
        <strain evidence="7">IBT 29864</strain>
    </source>
</reference>
<dbReference type="InterPro" id="IPR002293">
    <property type="entry name" value="AA/rel_permease1"/>
</dbReference>
<evidence type="ECO:0000256" key="4">
    <source>
        <dbReference type="ARBA" id="ARBA00022989"/>
    </source>
</evidence>
<evidence type="ECO:0000256" key="6">
    <source>
        <dbReference type="SAM" id="Phobius"/>
    </source>
</evidence>
<evidence type="ECO:0000313" key="7">
    <source>
        <dbReference type="EMBL" id="KAJ5378201.1"/>
    </source>
</evidence>
<dbReference type="RefSeq" id="XP_056557064.1">
    <property type="nucleotide sequence ID" value="XM_056698539.1"/>
</dbReference>
<proteinExistence type="predicted"/>
<keyword evidence="8" id="KW-1185">Reference proteome</keyword>
<evidence type="ECO:0000256" key="5">
    <source>
        <dbReference type="ARBA" id="ARBA00023136"/>
    </source>
</evidence>
<protein>
    <submittedName>
        <fullName evidence="7">Amino acid transporter</fullName>
    </submittedName>
</protein>
<dbReference type="Proteomes" id="UP001147782">
    <property type="component" value="Unassembled WGS sequence"/>
</dbReference>
<accession>A0A9W9SGI5</accession>
<dbReference type="AlphaFoldDB" id="A0A9W9SGI5"/>
<evidence type="ECO:0000256" key="3">
    <source>
        <dbReference type="ARBA" id="ARBA00022692"/>
    </source>
</evidence>
<keyword evidence="3 6" id="KW-0812">Transmembrane</keyword>
<gene>
    <name evidence="7" type="ORF">N7496_005610</name>
</gene>
<dbReference type="Pfam" id="PF13520">
    <property type="entry name" value="AA_permease_2"/>
    <property type="match status" value="1"/>
</dbReference>
<evidence type="ECO:0000256" key="2">
    <source>
        <dbReference type="ARBA" id="ARBA00022448"/>
    </source>
</evidence>
<dbReference type="PANTHER" id="PTHR45649:SF16">
    <property type="entry name" value="7-KETO 8-AMINOPELARGONIC ACID TRANSPORTER"/>
    <property type="match status" value="1"/>
</dbReference>
<evidence type="ECO:0000313" key="8">
    <source>
        <dbReference type="Proteomes" id="UP001147782"/>
    </source>
</evidence>
<keyword evidence="2" id="KW-0813">Transport</keyword>
<dbReference type="GeneID" id="81437718"/>
<dbReference type="Gene3D" id="1.20.1740.10">
    <property type="entry name" value="Amino acid/polyamine transporter I"/>
    <property type="match status" value="1"/>
</dbReference>
<organism evidence="7 8">
    <name type="scientific">Penicillium cataractarum</name>
    <dbReference type="NCBI Taxonomy" id="2100454"/>
    <lineage>
        <taxon>Eukaryota</taxon>
        <taxon>Fungi</taxon>
        <taxon>Dikarya</taxon>
        <taxon>Ascomycota</taxon>
        <taxon>Pezizomycotina</taxon>
        <taxon>Eurotiomycetes</taxon>
        <taxon>Eurotiomycetidae</taxon>
        <taxon>Eurotiales</taxon>
        <taxon>Aspergillaceae</taxon>
        <taxon>Penicillium</taxon>
    </lineage>
</organism>
<keyword evidence="5 6" id="KW-0472">Membrane</keyword>
<keyword evidence="4 6" id="KW-1133">Transmembrane helix</keyword>
<feature type="transmembrane region" description="Helical" evidence="6">
    <location>
        <begin position="68"/>
        <end position="88"/>
    </location>
</feature>
<name>A0A9W9SGI5_9EURO</name>
<dbReference type="GO" id="GO:0022857">
    <property type="term" value="F:transmembrane transporter activity"/>
    <property type="evidence" value="ECO:0007669"/>
    <property type="project" value="InterPro"/>
</dbReference>
<feature type="transmembrane region" description="Helical" evidence="6">
    <location>
        <begin position="161"/>
        <end position="190"/>
    </location>
</feature>
<dbReference type="EMBL" id="JAPZBS010000004">
    <property type="protein sequence ID" value="KAJ5378201.1"/>
    <property type="molecule type" value="Genomic_DNA"/>
</dbReference>
<dbReference type="PANTHER" id="PTHR45649">
    <property type="entry name" value="AMINO-ACID PERMEASE BAT1"/>
    <property type="match status" value="1"/>
</dbReference>
<sequence>MLDEKAPPHPALDTVETRREGQMCEVTQLNNNRFNLWSTIGIQFSVTAAPLGIAGYTTLITGVGGSPFYFWGFLVAVIGQLLVALSLAELSSAYPHTSGQIYWTAILSPPQYARFLSYLNGAMTTFGWIFASAGTAVFAADFIASFGQLVSDTYEPTSWQIFLLVITVLIVAFILNTLLITLFICIALLATVHPKASAKSAFMDVVNETGWSSDGLQPTWQKSFPNHRGRCQL</sequence>
<reference evidence="7" key="1">
    <citation type="submission" date="2022-11" db="EMBL/GenBank/DDBJ databases">
        <authorList>
            <person name="Petersen C."/>
        </authorList>
    </citation>
    <scope>NUCLEOTIDE SEQUENCE</scope>
    <source>
        <strain evidence="7">IBT 29864</strain>
    </source>
</reference>
<evidence type="ECO:0000256" key="1">
    <source>
        <dbReference type="ARBA" id="ARBA00004141"/>
    </source>
</evidence>
<feature type="transmembrane region" description="Helical" evidence="6">
    <location>
        <begin position="126"/>
        <end position="149"/>
    </location>
</feature>
<dbReference type="GO" id="GO:0016020">
    <property type="term" value="C:membrane"/>
    <property type="evidence" value="ECO:0007669"/>
    <property type="project" value="UniProtKB-SubCell"/>
</dbReference>
<comment type="caution">
    <text evidence="7">The sequence shown here is derived from an EMBL/GenBank/DDBJ whole genome shotgun (WGS) entry which is preliminary data.</text>
</comment>
<dbReference type="OrthoDB" id="2417308at2759"/>